<evidence type="ECO:0000313" key="2">
    <source>
        <dbReference type="EMBL" id="KAL0970702.1"/>
    </source>
</evidence>
<proteinExistence type="predicted"/>
<reference evidence="2 3" key="1">
    <citation type="submission" date="2024-06" db="EMBL/GenBank/DDBJ databases">
        <authorList>
            <person name="Pan Q."/>
            <person name="Wen M."/>
            <person name="Jouanno E."/>
            <person name="Zahm M."/>
            <person name="Klopp C."/>
            <person name="Cabau C."/>
            <person name="Louis A."/>
            <person name="Berthelot C."/>
            <person name="Parey E."/>
            <person name="Roest Crollius H."/>
            <person name="Montfort J."/>
            <person name="Robinson-Rechavi M."/>
            <person name="Bouchez O."/>
            <person name="Lampietro C."/>
            <person name="Lopez Roques C."/>
            <person name="Donnadieu C."/>
            <person name="Postlethwait J."/>
            <person name="Bobe J."/>
            <person name="Verreycken H."/>
            <person name="Guiguen Y."/>
        </authorList>
    </citation>
    <scope>NUCLEOTIDE SEQUENCE [LARGE SCALE GENOMIC DNA]</scope>
    <source>
        <strain evidence="2">Up_M1</strain>
        <tissue evidence="2">Testis</tissue>
    </source>
</reference>
<comment type="caution">
    <text evidence="2">The sequence shown here is derived from an EMBL/GenBank/DDBJ whole genome shotgun (WGS) entry which is preliminary data.</text>
</comment>
<name>A0ABD0X447_UMBPY</name>
<dbReference type="AlphaFoldDB" id="A0ABD0X447"/>
<gene>
    <name evidence="2" type="ORF">UPYG_G00245920</name>
</gene>
<organism evidence="2 3">
    <name type="scientific">Umbra pygmaea</name>
    <name type="common">Eastern mudminnow</name>
    <dbReference type="NCBI Taxonomy" id="75934"/>
    <lineage>
        <taxon>Eukaryota</taxon>
        <taxon>Metazoa</taxon>
        <taxon>Chordata</taxon>
        <taxon>Craniata</taxon>
        <taxon>Vertebrata</taxon>
        <taxon>Euteleostomi</taxon>
        <taxon>Actinopterygii</taxon>
        <taxon>Neopterygii</taxon>
        <taxon>Teleostei</taxon>
        <taxon>Protacanthopterygii</taxon>
        <taxon>Esociformes</taxon>
        <taxon>Umbridae</taxon>
        <taxon>Umbra</taxon>
    </lineage>
</organism>
<sequence length="114" mass="13126">MMTQVCSATKHRSVNLKNELRSLAMSKDQRESVAVSVESLLSDAVKMQSQCRDRSEQLAMAAALLREESVFLREQCQSTQLDMARMRRQLEELQDTKTQMEASDRMQRKLSKTL</sequence>
<accession>A0ABD0X447</accession>
<dbReference type="Proteomes" id="UP001557470">
    <property type="component" value="Unassembled WGS sequence"/>
</dbReference>
<evidence type="ECO:0000313" key="3">
    <source>
        <dbReference type="Proteomes" id="UP001557470"/>
    </source>
</evidence>
<evidence type="ECO:0000256" key="1">
    <source>
        <dbReference type="SAM" id="MobiDB-lite"/>
    </source>
</evidence>
<keyword evidence="3" id="KW-1185">Reference proteome</keyword>
<dbReference type="EMBL" id="JAGEUA010000007">
    <property type="protein sequence ID" value="KAL0970702.1"/>
    <property type="molecule type" value="Genomic_DNA"/>
</dbReference>
<feature type="region of interest" description="Disordered" evidence="1">
    <location>
        <begin position="94"/>
        <end position="114"/>
    </location>
</feature>
<protein>
    <submittedName>
        <fullName evidence="2">Uncharacterized protein</fullName>
    </submittedName>
</protein>